<evidence type="ECO:0000313" key="1">
    <source>
        <dbReference type="EMBL" id="MFL0168604.1"/>
    </source>
</evidence>
<keyword evidence="1" id="KW-0378">Hydrolase</keyword>
<reference evidence="1 2" key="1">
    <citation type="submission" date="2024-11" db="EMBL/GenBank/DDBJ databases">
        <authorList>
            <person name="Heng Y.C."/>
            <person name="Lim A.C.H."/>
            <person name="Lee J.K.Y."/>
            <person name="Kittelmann S."/>
        </authorList>
    </citation>
    <scope>NUCLEOTIDE SEQUENCE [LARGE SCALE GENOMIC DNA]</scope>
    <source>
        <strain evidence="1 2">WILCCON 0112</strain>
    </source>
</reference>
<keyword evidence="2" id="KW-1185">Reference proteome</keyword>
<dbReference type="EMBL" id="JBJIAB010000064">
    <property type="protein sequence ID" value="MFL0168604.1"/>
    <property type="molecule type" value="Genomic_DNA"/>
</dbReference>
<dbReference type="InterPro" id="IPR029058">
    <property type="entry name" value="AB_hydrolase_fold"/>
</dbReference>
<protein>
    <submittedName>
        <fullName evidence="1">RBBP9/YdeN family alpha/beta hydrolase</fullName>
    </submittedName>
</protein>
<evidence type="ECO:0000313" key="2">
    <source>
        <dbReference type="Proteomes" id="UP001623600"/>
    </source>
</evidence>
<dbReference type="SUPFAM" id="SSF53474">
    <property type="entry name" value="alpha/beta-Hydrolases"/>
    <property type="match status" value="1"/>
</dbReference>
<accession>A0ABW8SCK3</accession>
<sequence length="198" mass="23016">MLGFGTKMKSFRKSKMVEVLIMNIKIVPGLNNSGPEHWQTIWEKKYGFKRIAQEEWDYPVYKEWEKNLIENLSIENSCDVVLVAHSLGCLLTVKAMPKIRKYLKAVFLVAPPDPNKEQFPNFLDSFEHLPEDNLELPGMLIYSENDQYSSSLFCIEKGKQWGLETVSVGRKGHINSESNIDDWNEGFNLFQKLLERIR</sequence>
<dbReference type="Proteomes" id="UP001623600">
    <property type="component" value="Unassembled WGS sequence"/>
</dbReference>
<dbReference type="Pfam" id="PF06821">
    <property type="entry name" value="Ser_hydrolase"/>
    <property type="match status" value="1"/>
</dbReference>
<gene>
    <name evidence="1" type="ORF">ACJDTP_26440</name>
</gene>
<proteinExistence type="predicted"/>
<dbReference type="InterPro" id="IPR010662">
    <property type="entry name" value="RBBP9/YdeN"/>
</dbReference>
<organism evidence="1 2">
    <name type="scientific">Candidatus Clostridium helianthi</name>
    <dbReference type="NCBI Taxonomy" id="3381660"/>
    <lineage>
        <taxon>Bacteria</taxon>
        <taxon>Bacillati</taxon>
        <taxon>Bacillota</taxon>
        <taxon>Clostridia</taxon>
        <taxon>Eubacteriales</taxon>
        <taxon>Clostridiaceae</taxon>
        <taxon>Clostridium</taxon>
    </lineage>
</organism>
<dbReference type="Gene3D" id="3.40.50.1820">
    <property type="entry name" value="alpha/beta hydrolase"/>
    <property type="match status" value="1"/>
</dbReference>
<dbReference type="GO" id="GO:0016787">
    <property type="term" value="F:hydrolase activity"/>
    <property type="evidence" value="ECO:0007669"/>
    <property type="project" value="UniProtKB-KW"/>
</dbReference>
<comment type="caution">
    <text evidence="1">The sequence shown here is derived from an EMBL/GenBank/DDBJ whole genome shotgun (WGS) entry which is preliminary data.</text>
</comment>
<name>A0ABW8SCK3_9CLOT</name>